<reference evidence="2" key="2">
    <citation type="submission" date="2015-01" db="EMBL/GenBank/DDBJ databases">
        <title>Evolutionary Origins and Diversification of the Mycorrhizal Mutualists.</title>
        <authorList>
            <consortium name="DOE Joint Genome Institute"/>
            <consortium name="Mycorrhizal Genomics Consortium"/>
            <person name="Kohler A."/>
            <person name="Kuo A."/>
            <person name="Nagy L.G."/>
            <person name="Floudas D."/>
            <person name="Copeland A."/>
            <person name="Barry K.W."/>
            <person name="Cichocki N."/>
            <person name="Veneault-Fourrey C."/>
            <person name="LaButti K."/>
            <person name="Lindquist E.A."/>
            <person name="Lipzen A."/>
            <person name="Lundell T."/>
            <person name="Morin E."/>
            <person name="Murat C."/>
            <person name="Riley R."/>
            <person name="Ohm R."/>
            <person name="Sun H."/>
            <person name="Tunlid A."/>
            <person name="Henrissat B."/>
            <person name="Grigoriev I.V."/>
            <person name="Hibbett D.S."/>
            <person name="Martin F."/>
        </authorList>
    </citation>
    <scope>NUCLEOTIDE SEQUENCE [LARGE SCALE GENOMIC DNA]</scope>
    <source>
        <strain evidence="2">Zn</strain>
    </source>
</reference>
<dbReference type="Proteomes" id="UP000054321">
    <property type="component" value="Unassembled WGS sequence"/>
</dbReference>
<keyword evidence="2" id="KW-1185">Reference proteome</keyword>
<proteinExistence type="predicted"/>
<reference evidence="1 2" key="1">
    <citation type="submission" date="2014-04" db="EMBL/GenBank/DDBJ databases">
        <authorList>
            <consortium name="DOE Joint Genome Institute"/>
            <person name="Kuo A."/>
            <person name="Martino E."/>
            <person name="Perotto S."/>
            <person name="Kohler A."/>
            <person name="Nagy L.G."/>
            <person name="Floudas D."/>
            <person name="Copeland A."/>
            <person name="Barry K.W."/>
            <person name="Cichocki N."/>
            <person name="Veneault-Fourrey C."/>
            <person name="LaButti K."/>
            <person name="Lindquist E.A."/>
            <person name="Lipzen A."/>
            <person name="Lundell T."/>
            <person name="Morin E."/>
            <person name="Murat C."/>
            <person name="Sun H."/>
            <person name="Tunlid A."/>
            <person name="Henrissat B."/>
            <person name="Grigoriev I.V."/>
            <person name="Hibbett D.S."/>
            <person name="Martin F."/>
            <person name="Nordberg H.P."/>
            <person name="Cantor M.N."/>
            <person name="Hua S.X."/>
        </authorList>
    </citation>
    <scope>NUCLEOTIDE SEQUENCE [LARGE SCALE GENOMIC DNA]</scope>
    <source>
        <strain evidence="1 2">Zn</strain>
    </source>
</reference>
<accession>A0A0C3GXB0</accession>
<sequence length="135" mass="15125">MSTRFGGIPHKVNPSAHEWPNATLRANVRERPYEITKVSGVLLRLPNFGDTVTYFASVSCDARSTLLVVNRARTLLIYSPMAGVLTEINMRDILSALYAPLSQPANWRGSTTHSHENESVLNKTVKTYPNWLDIK</sequence>
<dbReference type="InParanoid" id="A0A0C3GXB0"/>
<dbReference type="EMBL" id="KN832877">
    <property type="protein sequence ID" value="KIN00691.1"/>
    <property type="molecule type" value="Genomic_DNA"/>
</dbReference>
<dbReference type="OrthoDB" id="6612291at2759"/>
<gene>
    <name evidence="1" type="ORF">OIDMADRAFT_55263</name>
</gene>
<name>A0A0C3GXB0_OIDMZ</name>
<evidence type="ECO:0000313" key="1">
    <source>
        <dbReference type="EMBL" id="KIN00691.1"/>
    </source>
</evidence>
<dbReference type="AlphaFoldDB" id="A0A0C3GXB0"/>
<evidence type="ECO:0000313" key="2">
    <source>
        <dbReference type="Proteomes" id="UP000054321"/>
    </source>
</evidence>
<organism evidence="1 2">
    <name type="scientific">Oidiodendron maius (strain Zn)</name>
    <dbReference type="NCBI Taxonomy" id="913774"/>
    <lineage>
        <taxon>Eukaryota</taxon>
        <taxon>Fungi</taxon>
        <taxon>Dikarya</taxon>
        <taxon>Ascomycota</taxon>
        <taxon>Pezizomycotina</taxon>
        <taxon>Leotiomycetes</taxon>
        <taxon>Leotiomycetes incertae sedis</taxon>
        <taxon>Myxotrichaceae</taxon>
        <taxon>Oidiodendron</taxon>
    </lineage>
</organism>
<dbReference type="HOGENOM" id="CLU_1886375_0_0_1"/>
<protein>
    <submittedName>
        <fullName evidence="1">Uncharacterized protein</fullName>
    </submittedName>
</protein>